<evidence type="ECO:0000313" key="3">
    <source>
        <dbReference type="Proteomes" id="UP000054845"/>
    </source>
</evidence>
<dbReference type="EMBL" id="CCYA01000264">
    <property type="protein sequence ID" value="CEH15569.1"/>
    <property type="molecule type" value="Genomic_DNA"/>
</dbReference>
<proteinExistence type="predicted"/>
<evidence type="ECO:0000256" key="1">
    <source>
        <dbReference type="SAM" id="MobiDB-lite"/>
    </source>
</evidence>
<name>A0A0P1BGY9_9BASI</name>
<protein>
    <submittedName>
        <fullName evidence="2">Uncharacterized protein</fullName>
    </submittedName>
</protein>
<organism evidence="2 3">
    <name type="scientific">Ceraceosorus bombacis</name>
    <dbReference type="NCBI Taxonomy" id="401625"/>
    <lineage>
        <taxon>Eukaryota</taxon>
        <taxon>Fungi</taxon>
        <taxon>Dikarya</taxon>
        <taxon>Basidiomycota</taxon>
        <taxon>Ustilaginomycotina</taxon>
        <taxon>Exobasidiomycetes</taxon>
        <taxon>Ceraceosorales</taxon>
        <taxon>Ceraceosoraceae</taxon>
        <taxon>Ceraceosorus</taxon>
    </lineage>
</organism>
<dbReference type="Proteomes" id="UP000054845">
    <property type="component" value="Unassembled WGS sequence"/>
</dbReference>
<reference evidence="2 3" key="1">
    <citation type="submission" date="2014-09" db="EMBL/GenBank/DDBJ databases">
        <authorList>
            <person name="Magalhaes I.L.F."/>
            <person name="Oliveira U."/>
            <person name="Santos F.R."/>
            <person name="Vidigal T.H.D.A."/>
            <person name="Brescovit A.D."/>
            <person name="Santos A.J."/>
        </authorList>
    </citation>
    <scope>NUCLEOTIDE SEQUENCE [LARGE SCALE GENOMIC DNA]</scope>
</reference>
<sequence length="237" mass="26923">MRTFQTSMSKRHDACRRQQPPTRTSRKLALDDLTRTYSKHSRRCSERHSRLEMKRMARAFARTHARPNPPLDASPHSKFAPLSIFTASLVRRHGEPSGWTPWILCSAMLPSFTVQKHAAKRSSLTSGGHASGAAPLCHARLCKFRLHALFAMAKLLIAYRMPIATCSFSASRIPYPSFPSYFARQHAVSWSRTRLPLPHPRPWARHSTSFKFRLARCIASRLDQTIPIKAVVALSRL</sequence>
<accession>A0A0P1BGY9</accession>
<evidence type="ECO:0000313" key="2">
    <source>
        <dbReference type="EMBL" id="CEH15569.1"/>
    </source>
</evidence>
<keyword evidence="3" id="KW-1185">Reference proteome</keyword>
<feature type="region of interest" description="Disordered" evidence="1">
    <location>
        <begin position="1"/>
        <end position="24"/>
    </location>
</feature>
<dbReference type="AlphaFoldDB" id="A0A0P1BGY9"/>